<protein>
    <recommendedName>
        <fullName evidence="5 6">Large ribosomal subunit protein uL16</fullName>
    </recommendedName>
</protein>
<dbReference type="InterPro" id="IPR047873">
    <property type="entry name" value="Ribosomal_uL16"/>
</dbReference>
<evidence type="ECO:0000256" key="2">
    <source>
        <dbReference type="ARBA" id="ARBA00022555"/>
    </source>
</evidence>
<reference evidence="10" key="1">
    <citation type="submission" date="2017-03" db="EMBL/GenBank/DDBJ databases">
        <title>Novel pathways for hydrocarbon cycling and metabolic interdependencies in hydrothermal sediment communities.</title>
        <authorList>
            <person name="Dombrowski N."/>
            <person name="Seitz K."/>
            <person name="Teske A."/>
            <person name="Baker B."/>
        </authorList>
    </citation>
    <scope>NUCLEOTIDE SEQUENCE [LARGE SCALE GENOMIC DNA]</scope>
</reference>
<evidence type="ECO:0000256" key="1">
    <source>
        <dbReference type="ARBA" id="ARBA00008931"/>
    </source>
</evidence>
<dbReference type="Proteomes" id="UP000192520">
    <property type="component" value="Unassembled WGS sequence"/>
</dbReference>
<dbReference type="AlphaFoldDB" id="A0A1W9NZB4"/>
<comment type="function">
    <text evidence="6 8">Binds 23S rRNA and is also seen to make contacts with the A and possibly P site tRNAs.</text>
</comment>
<dbReference type="PRINTS" id="PR00060">
    <property type="entry name" value="RIBOSOMALL16"/>
</dbReference>
<proteinExistence type="inferred from homology"/>
<keyword evidence="2 6" id="KW-0820">tRNA-binding</keyword>
<dbReference type="GO" id="GO:1990904">
    <property type="term" value="C:ribonucleoprotein complex"/>
    <property type="evidence" value="ECO:0007669"/>
    <property type="project" value="UniProtKB-KW"/>
</dbReference>
<dbReference type="PROSITE" id="PS00586">
    <property type="entry name" value="RIBOSOMAL_L16_1"/>
    <property type="match status" value="1"/>
</dbReference>
<comment type="subunit">
    <text evidence="6 8">Part of the 50S ribosomal subunit.</text>
</comment>
<evidence type="ECO:0000256" key="6">
    <source>
        <dbReference type="HAMAP-Rule" id="MF_01342"/>
    </source>
</evidence>
<dbReference type="SUPFAM" id="SSF54686">
    <property type="entry name" value="Ribosomal protein L16p/L10e"/>
    <property type="match status" value="1"/>
</dbReference>
<dbReference type="NCBIfam" id="TIGR01164">
    <property type="entry name" value="rplP_bact"/>
    <property type="match status" value="1"/>
</dbReference>
<dbReference type="FunFam" id="3.90.1170.10:FF:000001">
    <property type="entry name" value="50S ribosomal protein L16"/>
    <property type="match status" value="1"/>
</dbReference>
<keyword evidence="3 6" id="KW-0689">Ribosomal protein</keyword>
<sequence length="140" mass="15880">MLEPKKIKYRRQFRGRMKGLAYRGNKLSFGEFGLKSLGRGWVSAAQIEAARRAIRNYTKRSGKLWIRVFPAKPITKKPPEVRMGAGKGPFSHYAVVVKPGMLLFELAGIEEKVAREAFRLAKHKLPVKTLIVSRQNSLSK</sequence>
<evidence type="ECO:0000256" key="4">
    <source>
        <dbReference type="ARBA" id="ARBA00023274"/>
    </source>
</evidence>
<evidence type="ECO:0000313" key="9">
    <source>
        <dbReference type="EMBL" id="OQX51484.1"/>
    </source>
</evidence>
<dbReference type="GO" id="GO:0005840">
    <property type="term" value="C:ribosome"/>
    <property type="evidence" value="ECO:0007669"/>
    <property type="project" value="UniProtKB-KW"/>
</dbReference>
<evidence type="ECO:0000256" key="8">
    <source>
        <dbReference type="RuleBase" id="RU004414"/>
    </source>
</evidence>
<dbReference type="HAMAP" id="MF_01342">
    <property type="entry name" value="Ribosomal_uL16"/>
    <property type="match status" value="1"/>
</dbReference>
<evidence type="ECO:0000256" key="7">
    <source>
        <dbReference type="RuleBase" id="RU004413"/>
    </source>
</evidence>
<comment type="similarity">
    <text evidence="1 6 7">Belongs to the universal ribosomal protein uL16 family.</text>
</comment>
<comment type="caution">
    <text evidence="9">The sequence shown here is derived from an EMBL/GenBank/DDBJ whole genome shotgun (WGS) entry which is preliminary data.</text>
</comment>
<dbReference type="Gene3D" id="3.90.1170.10">
    <property type="entry name" value="Ribosomal protein L10e/L16"/>
    <property type="match status" value="1"/>
</dbReference>
<name>A0A1W9NZB4_UNCC3</name>
<dbReference type="InterPro" id="IPR036920">
    <property type="entry name" value="Ribosomal_uL16_sf"/>
</dbReference>
<organism evidence="9 10">
    <name type="scientific">candidate division CPR3 bacterium 4484_211</name>
    <dbReference type="NCBI Taxonomy" id="1968527"/>
    <lineage>
        <taxon>Bacteria</taxon>
        <taxon>Bacteria division CPR3</taxon>
    </lineage>
</organism>
<dbReference type="PANTHER" id="PTHR12220:SF13">
    <property type="entry name" value="LARGE RIBOSOMAL SUBUNIT PROTEIN UL16M"/>
    <property type="match status" value="1"/>
</dbReference>
<keyword evidence="6 8" id="KW-0699">rRNA-binding</keyword>
<dbReference type="InterPro" id="IPR020798">
    <property type="entry name" value="Ribosomal_uL16_CS"/>
</dbReference>
<gene>
    <name evidence="6" type="primary">rplP</name>
    <name evidence="9" type="ORF">B5M47_00590</name>
</gene>
<dbReference type="InterPro" id="IPR000114">
    <property type="entry name" value="Ribosomal_uL16_bact-type"/>
</dbReference>
<dbReference type="GO" id="GO:0003735">
    <property type="term" value="F:structural constituent of ribosome"/>
    <property type="evidence" value="ECO:0007669"/>
    <property type="project" value="InterPro"/>
</dbReference>
<dbReference type="GO" id="GO:0000049">
    <property type="term" value="F:tRNA binding"/>
    <property type="evidence" value="ECO:0007669"/>
    <property type="project" value="UniProtKB-KW"/>
</dbReference>
<dbReference type="Pfam" id="PF00252">
    <property type="entry name" value="Ribosomal_L16"/>
    <property type="match status" value="1"/>
</dbReference>
<evidence type="ECO:0000313" key="10">
    <source>
        <dbReference type="Proteomes" id="UP000192520"/>
    </source>
</evidence>
<dbReference type="GO" id="GO:0019843">
    <property type="term" value="F:rRNA binding"/>
    <property type="evidence" value="ECO:0007669"/>
    <property type="project" value="UniProtKB-UniRule"/>
</dbReference>
<dbReference type="PANTHER" id="PTHR12220">
    <property type="entry name" value="50S/60S RIBOSOMAL PROTEIN L16"/>
    <property type="match status" value="1"/>
</dbReference>
<evidence type="ECO:0000256" key="5">
    <source>
        <dbReference type="ARBA" id="ARBA00035198"/>
    </source>
</evidence>
<evidence type="ECO:0000256" key="3">
    <source>
        <dbReference type="ARBA" id="ARBA00022980"/>
    </source>
</evidence>
<keyword evidence="6 8" id="KW-0694">RNA-binding</keyword>
<accession>A0A1W9NZB4</accession>
<dbReference type="GO" id="GO:0006412">
    <property type="term" value="P:translation"/>
    <property type="evidence" value="ECO:0007669"/>
    <property type="project" value="UniProtKB-UniRule"/>
</dbReference>
<dbReference type="InterPro" id="IPR016180">
    <property type="entry name" value="Ribosomal_uL16_dom"/>
</dbReference>
<keyword evidence="4 6" id="KW-0687">Ribonucleoprotein</keyword>
<dbReference type="STRING" id="1968527.B5M47_00590"/>
<dbReference type="CDD" id="cd01433">
    <property type="entry name" value="Ribosomal_L16_L10e"/>
    <property type="match status" value="1"/>
</dbReference>
<dbReference type="EMBL" id="MZGJ01000003">
    <property type="protein sequence ID" value="OQX51484.1"/>
    <property type="molecule type" value="Genomic_DNA"/>
</dbReference>